<dbReference type="OrthoDB" id="1932324at2759"/>
<dbReference type="CDD" id="cd00432">
    <property type="entry name" value="Ribosomal_L18_L5e"/>
    <property type="match status" value="1"/>
</dbReference>
<evidence type="ECO:0000256" key="1">
    <source>
        <dbReference type="ARBA" id="ARBA00004173"/>
    </source>
</evidence>
<accession>A0A6G0T9C9</accession>
<dbReference type="GO" id="GO:0005743">
    <property type="term" value="C:mitochondrial inner membrane"/>
    <property type="evidence" value="ECO:0007669"/>
    <property type="project" value="UniProtKB-ARBA"/>
</dbReference>
<evidence type="ECO:0000313" key="10">
    <source>
        <dbReference type="Proteomes" id="UP000475862"/>
    </source>
</evidence>
<sequence length="186" mass="21664">MKTEKKIIVNMLVCRQSKNLLYRVTNINLKRCMGSISEDSGHAEFVYNRNPRNLEKLRIAYKPAGYHLEKPGREFWHKLQVTTSKRHVTASVLHHTGMVPILATTAEWAIRKQLFSTLDKMAYITIGKVLAQRCLECGISDMIHTYELEALLENLSKGGVRLEEDPRYKSPNPWDQERPEKPWEHY</sequence>
<gene>
    <name evidence="9" type="ORF">AGLY_012581</name>
</gene>
<dbReference type="InterPro" id="IPR057268">
    <property type="entry name" value="Ribosomal_L18"/>
</dbReference>
<evidence type="ECO:0000256" key="4">
    <source>
        <dbReference type="ARBA" id="ARBA00023128"/>
    </source>
</evidence>
<evidence type="ECO:0000256" key="6">
    <source>
        <dbReference type="ARBA" id="ARBA00069051"/>
    </source>
</evidence>
<dbReference type="SUPFAM" id="SSF53137">
    <property type="entry name" value="Translational machinery components"/>
    <property type="match status" value="1"/>
</dbReference>
<evidence type="ECO:0000313" key="9">
    <source>
        <dbReference type="EMBL" id="KAE9528159.1"/>
    </source>
</evidence>
<evidence type="ECO:0000256" key="5">
    <source>
        <dbReference type="ARBA" id="ARBA00023274"/>
    </source>
</evidence>
<comment type="caution">
    <text evidence="9">The sequence shown here is derived from an EMBL/GenBank/DDBJ whole genome shotgun (WGS) entry which is preliminary data.</text>
</comment>
<dbReference type="GO" id="GO:0008097">
    <property type="term" value="F:5S rRNA binding"/>
    <property type="evidence" value="ECO:0007669"/>
    <property type="project" value="TreeGrafter"/>
</dbReference>
<dbReference type="EMBL" id="VYZN01000049">
    <property type="protein sequence ID" value="KAE9528159.1"/>
    <property type="molecule type" value="Genomic_DNA"/>
</dbReference>
<keyword evidence="10" id="KW-1185">Reference proteome</keyword>
<organism evidence="9 10">
    <name type="scientific">Aphis glycines</name>
    <name type="common">Soybean aphid</name>
    <dbReference type="NCBI Taxonomy" id="307491"/>
    <lineage>
        <taxon>Eukaryota</taxon>
        <taxon>Metazoa</taxon>
        <taxon>Ecdysozoa</taxon>
        <taxon>Arthropoda</taxon>
        <taxon>Hexapoda</taxon>
        <taxon>Insecta</taxon>
        <taxon>Pterygota</taxon>
        <taxon>Neoptera</taxon>
        <taxon>Paraneoptera</taxon>
        <taxon>Hemiptera</taxon>
        <taxon>Sternorrhyncha</taxon>
        <taxon>Aphidomorpha</taxon>
        <taxon>Aphidoidea</taxon>
        <taxon>Aphididae</taxon>
        <taxon>Aphidini</taxon>
        <taxon>Aphis</taxon>
        <taxon>Aphis</taxon>
    </lineage>
</organism>
<dbReference type="GO" id="GO:0003735">
    <property type="term" value="F:structural constituent of ribosome"/>
    <property type="evidence" value="ECO:0007669"/>
    <property type="project" value="InterPro"/>
</dbReference>
<dbReference type="AlphaFoldDB" id="A0A6G0T9C9"/>
<dbReference type="InterPro" id="IPR036967">
    <property type="entry name" value="Ribosomal_uS11_sf"/>
</dbReference>
<dbReference type="Proteomes" id="UP000475862">
    <property type="component" value="Unassembled WGS sequence"/>
</dbReference>
<dbReference type="Gene3D" id="3.30.420.80">
    <property type="entry name" value="Ribosomal protein S11"/>
    <property type="match status" value="1"/>
</dbReference>
<evidence type="ECO:0000256" key="3">
    <source>
        <dbReference type="ARBA" id="ARBA00022980"/>
    </source>
</evidence>
<name>A0A6G0T9C9_APHGL</name>
<dbReference type="PANTHER" id="PTHR12899">
    <property type="entry name" value="39S RIBOSOMAL PROTEIN L18, MITOCHONDRIAL"/>
    <property type="match status" value="1"/>
</dbReference>
<proteinExistence type="inferred from homology"/>
<dbReference type="GO" id="GO:1990904">
    <property type="term" value="C:ribonucleoprotein complex"/>
    <property type="evidence" value="ECO:0007669"/>
    <property type="project" value="UniProtKB-KW"/>
</dbReference>
<comment type="subcellular location">
    <subcellularLocation>
        <location evidence="1">Mitochondrion</location>
    </subcellularLocation>
</comment>
<protein>
    <recommendedName>
        <fullName evidence="6">Large ribosomal subunit protein uL18m</fullName>
    </recommendedName>
    <alternativeName>
        <fullName evidence="7">39S ribosomal protein L18, mitochondrial</fullName>
    </alternativeName>
</protein>
<dbReference type="GO" id="GO:0005840">
    <property type="term" value="C:ribosome"/>
    <property type="evidence" value="ECO:0007669"/>
    <property type="project" value="UniProtKB-KW"/>
</dbReference>
<dbReference type="GO" id="GO:0006412">
    <property type="term" value="P:translation"/>
    <property type="evidence" value="ECO:0007669"/>
    <property type="project" value="InterPro"/>
</dbReference>
<keyword evidence="5" id="KW-0687">Ribonucleoprotein</keyword>
<dbReference type="FunFam" id="3.30.420.80:FF:000005">
    <property type="entry name" value="39S ribosomal protein L18, mitochondrial"/>
    <property type="match status" value="1"/>
</dbReference>
<feature type="compositionally biased region" description="Basic and acidic residues" evidence="8">
    <location>
        <begin position="175"/>
        <end position="186"/>
    </location>
</feature>
<keyword evidence="3" id="KW-0689">Ribosomal protein</keyword>
<evidence type="ECO:0000256" key="2">
    <source>
        <dbReference type="ARBA" id="ARBA00007116"/>
    </source>
</evidence>
<evidence type="ECO:0000256" key="8">
    <source>
        <dbReference type="SAM" id="MobiDB-lite"/>
    </source>
</evidence>
<feature type="region of interest" description="Disordered" evidence="8">
    <location>
        <begin position="162"/>
        <end position="186"/>
    </location>
</feature>
<comment type="similarity">
    <text evidence="2">Belongs to the universal ribosomal protein uL18 family.</text>
</comment>
<dbReference type="PANTHER" id="PTHR12899:SF3">
    <property type="entry name" value="LARGE RIBOSOMAL SUBUNIT PROTEIN UL18M"/>
    <property type="match status" value="1"/>
</dbReference>
<reference evidence="9 10" key="1">
    <citation type="submission" date="2019-08" db="EMBL/GenBank/DDBJ databases">
        <title>The genome of the soybean aphid Biotype 1, its phylome, world population structure and adaptation to the North American continent.</title>
        <authorList>
            <person name="Giordano R."/>
            <person name="Donthu R.K."/>
            <person name="Hernandez A.G."/>
            <person name="Wright C.L."/>
            <person name="Zimin A.V."/>
        </authorList>
    </citation>
    <scope>NUCLEOTIDE SEQUENCE [LARGE SCALE GENOMIC DNA]</scope>
    <source>
        <tissue evidence="9">Whole aphids</tissue>
    </source>
</reference>
<evidence type="ECO:0000256" key="7">
    <source>
        <dbReference type="ARBA" id="ARBA00082661"/>
    </source>
</evidence>
<keyword evidence="4" id="KW-0496">Mitochondrion</keyword>
<dbReference type="InterPro" id="IPR005484">
    <property type="entry name" value="Ribosomal_uL18_bac/plant/anim"/>
</dbReference>